<accession>A0A1G6LA06</accession>
<dbReference type="InterPro" id="IPR021364">
    <property type="entry name" value="DUF2857"/>
</dbReference>
<reference evidence="1 2" key="1">
    <citation type="submission" date="2016-10" db="EMBL/GenBank/DDBJ databases">
        <authorList>
            <person name="de Groot N.N."/>
        </authorList>
    </citation>
    <scope>NUCLEOTIDE SEQUENCE [LARGE SCALE GENOMIC DNA]</scope>
    <source>
        <strain evidence="1 2">DSM 16619</strain>
    </source>
</reference>
<evidence type="ECO:0000313" key="2">
    <source>
        <dbReference type="Proteomes" id="UP000198781"/>
    </source>
</evidence>
<dbReference type="STRING" id="187868.SAMN05192589_102111"/>
<gene>
    <name evidence="1" type="ORF">SAMN05192589_102111</name>
</gene>
<proteinExistence type="predicted"/>
<dbReference type="AlphaFoldDB" id="A0A1G6LA06"/>
<sequence length="186" mass="20603">MTAPHPLNQAVIAQALHDLRNGQLRRARSMGFGDAELAALKRPDLVSVLLNASVSWCSVTVNREVVRRLLGQVQDVEREISTVDRMLRLGASTEMVSTFYGLSHQEVALRREILGLPKRKGRHPVLSEAQDADLWARWRAAARERGVALEDDMAMLDVGMDLAQDMALPLSVVWAAIQGWIAQGMV</sequence>
<evidence type="ECO:0000313" key="1">
    <source>
        <dbReference type="EMBL" id="SDC40104.1"/>
    </source>
</evidence>
<name>A0A1G6LA06_9BURK</name>
<keyword evidence="2" id="KW-1185">Reference proteome</keyword>
<dbReference type="Pfam" id="PF11198">
    <property type="entry name" value="DUF2857"/>
    <property type="match status" value="1"/>
</dbReference>
<dbReference type="OrthoDB" id="7065319at2"/>
<dbReference type="RefSeq" id="WP_092740318.1">
    <property type="nucleotide sequence ID" value="NZ_FMZC01000002.1"/>
</dbReference>
<dbReference type="EMBL" id="FMZC01000002">
    <property type="protein sequence ID" value="SDC40104.1"/>
    <property type="molecule type" value="Genomic_DNA"/>
</dbReference>
<organism evidence="1 2">
    <name type="scientific">Paracidovorax valerianellae</name>
    <dbReference type="NCBI Taxonomy" id="187868"/>
    <lineage>
        <taxon>Bacteria</taxon>
        <taxon>Pseudomonadati</taxon>
        <taxon>Pseudomonadota</taxon>
        <taxon>Betaproteobacteria</taxon>
        <taxon>Burkholderiales</taxon>
        <taxon>Comamonadaceae</taxon>
        <taxon>Paracidovorax</taxon>
    </lineage>
</organism>
<evidence type="ECO:0008006" key="3">
    <source>
        <dbReference type="Google" id="ProtNLM"/>
    </source>
</evidence>
<protein>
    <recommendedName>
        <fullName evidence="3">DUF2857 domain-containing protein</fullName>
    </recommendedName>
</protein>
<dbReference type="Proteomes" id="UP000198781">
    <property type="component" value="Unassembled WGS sequence"/>
</dbReference>